<feature type="transmembrane region" description="Helical" evidence="13">
    <location>
        <begin position="52"/>
        <end position="72"/>
    </location>
</feature>
<keyword evidence="10 13" id="KW-1133">Transmembrane helix</keyword>
<evidence type="ECO:0000256" key="12">
    <source>
        <dbReference type="PIRNR" id="PIRNR002764"/>
    </source>
</evidence>
<evidence type="ECO:0000256" key="11">
    <source>
        <dbReference type="ARBA" id="ARBA00023136"/>
    </source>
</evidence>
<dbReference type="RefSeq" id="WP_088560201.1">
    <property type="nucleotide sequence ID" value="NZ_FYEH01000002.1"/>
</dbReference>
<dbReference type="PANTHER" id="PTHR30070:SF1">
    <property type="entry name" value="CYTOCHROME C BIOGENESIS B-RELATED"/>
    <property type="match status" value="1"/>
</dbReference>
<reference evidence="14 15" key="1">
    <citation type="submission" date="2017-06" db="EMBL/GenBank/DDBJ databases">
        <authorList>
            <person name="Kim H.J."/>
            <person name="Triplett B.A."/>
        </authorList>
    </citation>
    <scope>NUCLEOTIDE SEQUENCE [LARGE SCALE GENOMIC DNA]</scope>
    <source>
        <strain evidence="14 15">B29T1</strain>
    </source>
</reference>
<evidence type="ECO:0000256" key="4">
    <source>
        <dbReference type="ARBA" id="ARBA00016452"/>
    </source>
</evidence>
<dbReference type="Proteomes" id="UP000197065">
    <property type="component" value="Unassembled WGS sequence"/>
</dbReference>
<dbReference type="PIRSF" id="PIRSF002764">
    <property type="entry name" value="CcmB"/>
    <property type="match status" value="1"/>
</dbReference>
<dbReference type="PRINTS" id="PR01414">
    <property type="entry name" value="CCMBBIOGNSIS"/>
</dbReference>
<gene>
    <name evidence="14" type="ORF">SAMN07250955_102373</name>
</gene>
<protein>
    <recommendedName>
        <fullName evidence="4 12">Heme exporter protein B</fullName>
    </recommendedName>
</protein>
<keyword evidence="8 13" id="KW-0812">Transmembrane</keyword>
<proteinExistence type="inferred from homology"/>
<dbReference type="InterPro" id="IPR003544">
    <property type="entry name" value="Cyt_c_biogenesis_CcmB"/>
</dbReference>
<keyword evidence="7 12" id="KW-0997">Cell inner membrane</keyword>
<dbReference type="EMBL" id="FYEH01000002">
    <property type="protein sequence ID" value="SNB61728.1"/>
    <property type="molecule type" value="Genomic_DNA"/>
</dbReference>
<evidence type="ECO:0000256" key="1">
    <source>
        <dbReference type="ARBA" id="ARBA00002442"/>
    </source>
</evidence>
<keyword evidence="15" id="KW-1185">Reference proteome</keyword>
<keyword evidence="9 12" id="KW-0201">Cytochrome c-type biogenesis</keyword>
<evidence type="ECO:0000256" key="8">
    <source>
        <dbReference type="ARBA" id="ARBA00022692"/>
    </source>
</evidence>
<dbReference type="InterPro" id="IPR026031">
    <property type="entry name" value="Cyt_c_CcmB_bac"/>
</dbReference>
<evidence type="ECO:0000256" key="7">
    <source>
        <dbReference type="ARBA" id="ARBA00022519"/>
    </source>
</evidence>
<comment type="function">
    <text evidence="1 12">Required for the export of heme to the periplasm for the biogenesis of c-type cytochromes.</text>
</comment>
<comment type="similarity">
    <text evidence="3 12">Belongs to the CcmB/CycW/HelB family.</text>
</comment>
<comment type="subcellular location">
    <subcellularLocation>
        <location evidence="2">Cell inner membrane</location>
        <topology evidence="2">Multi-pass membrane protein</topology>
    </subcellularLocation>
</comment>
<evidence type="ECO:0000256" key="2">
    <source>
        <dbReference type="ARBA" id="ARBA00004429"/>
    </source>
</evidence>
<name>A0A212QQF3_9PROT</name>
<keyword evidence="6 12" id="KW-1003">Cell membrane</keyword>
<dbReference type="GO" id="GO:0017004">
    <property type="term" value="P:cytochrome complex assembly"/>
    <property type="evidence" value="ECO:0007669"/>
    <property type="project" value="UniProtKB-KW"/>
</dbReference>
<dbReference type="GO" id="GO:0005886">
    <property type="term" value="C:plasma membrane"/>
    <property type="evidence" value="ECO:0007669"/>
    <property type="project" value="UniProtKB-SubCell"/>
</dbReference>
<feature type="transmembrane region" description="Helical" evidence="13">
    <location>
        <begin position="194"/>
        <end position="221"/>
    </location>
</feature>
<organism evidence="14 15">
    <name type="scientific">Arboricoccus pini</name>
    <dbReference type="NCBI Taxonomy" id="1963835"/>
    <lineage>
        <taxon>Bacteria</taxon>
        <taxon>Pseudomonadati</taxon>
        <taxon>Pseudomonadota</taxon>
        <taxon>Alphaproteobacteria</taxon>
        <taxon>Geminicoccales</taxon>
        <taxon>Geminicoccaceae</taxon>
        <taxon>Arboricoccus</taxon>
    </lineage>
</organism>
<evidence type="ECO:0000256" key="5">
    <source>
        <dbReference type="ARBA" id="ARBA00022448"/>
    </source>
</evidence>
<feature type="transmembrane region" description="Helical" evidence="13">
    <location>
        <begin position="161"/>
        <end position="182"/>
    </location>
</feature>
<evidence type="ECO:0000256" key="9">
    <source>
        <dbReference type="ARBA" id="ARBA00022748"/>
    </source>
</evidence>
<evidence type="ECO:0000313" key="14">
    <source>
        <dbReference type="EMBL" id="SNB61728.1"/>
    </source>
</evidence>
<feature type="transmembrane region" description="Helical" evidence="13">
    <location>
        <begin position="93"/>
        <end position="123"/>
    </location>
</feature>
<evidence type="ECO:0000256" key="10">
    <source>
        <dbReference type="ARBA" id="ARBA00022989"/>
    </source>
</evidence>
<sequence length="222" mass="23092">MLRAMRAVFERDLRLSARSFGSSAMTVLFFLLALSLFPLGVGASPDLLARIAPGIIWVLALLAVLLSLERLFQADFDDGSLELMAQAPVPLELLILAKVCAHWLVSGLLLVLLSPLLAIMMAMPTETVWIVPASLLLGTPSLVLIGAIGAALLVGARAGGAFLALLVTPLMIPVLIFGVGAIDAGVMGLGSSVYWLILGAILLAAMAATPFAVAAALRLALE</sequence>
<dbReference type="GO" id="GO:1903607">
    <property type="term" value="P:cytochrome c biosynthetic process"/>
    <property type="evidence" value="ECO:0007669"/>
    <property type="project" value="TreeGrafter"/>
</dbReference>
<evidence type="ECO:0000256" key="3">
    <source>
        <dbReference type="ARBA" id="ARBA00010544"/>
    </source>
</evidence>
<dbReference type="PANTHER" id="PTHR30070">
    <property type="entry name" value="HEME EXPORTER PROTEIN B"/>
    <property type="match status" value="1"/>
</dbReference>
<evidence type="ECO:0000256" key="6">
    <source>
        <dbReference type="ARBA" id="ARBA00022475"/>
    </source>
</evidence>
<dbReference type="NCBIfam" id="TIGR01190">
    <property type="entry name" value="ccmB"/>
    <property type="match status" value="1"/>
</dbReference>
<dbReference type="Pfam" id="PF03379">
    <property type="entry name" value="CcmB"/>
    <property type="match status" value="1"/>
</dbReference>
<dbReference type="AlphaFoldDB" id="A0A212QQF3"/>
<dbReference type="OrthoDB" id="9812915at2"/>
<accession>A0A212QQF3</accession>
<dbReference type="GO" id="GO:0015232">
    <property type="term" value="F:heme transmembrane transporter activity"/>
    <property type="evidence" value="ECO:0007669"/>
    <property type="project" value="InterPro"/>
</dbReference>
<keyword evidence="11 12" id="KW-0472">Membrane</keyword>
<keyword evidence="5 12" id="KW-0813">Transport</keyword>
<evidence type="ECO:0000313" key="15">
    <source>
        <dbReference type="Proteomes" id="UP000197065"/>
    </source>
</evidence>
<feature type="transmembrane region" description="Helical" evidence="13">
    <location>
        <begin position="129"/>
        <end position="154"/>
    </location>
</feature>
<evidence type="ECO:0000256" key="13">
    <source>
        <dbReference type="SAM" id="Phobius"/>
    </source>
</evidence>